<dbReference type="JaponicusDB" id="SJAG_04829"/>
<dbReference type="Proteomes" id="UP000001744">
    <property type="component" value="Unassembled WGS sequence"/>
</dbReference>
<dbReference type="InterPro" id="IPR051068">
    <property type="entry name" value="MFS_Domain-Containing_Protein"/>
</dbReference>
<dbReference type="GO" id="GO:0016020">
    <property type="term" value="C:membrane"/>
    <property type="evidence" value="ECO:0000318"/>
    <property type="project" value="GO_Central"/>
</dbReference>
<feature type="transmembrane region" description="Helical" evidence="5">
    <location>
        <begin position="173"/>
        <end position="192"/>
    </location>
</feature>
<feature type="transmembrane region" description="Helical" evidence="5">
    <location>
        <begin position="342"/>
        <end position="360"/>
    </location>
</feature>
<dbReference type="InterPro" id="IPR020846">
    <property type="entry name" value="MFS_dom"/>
</dbReference>
<dbReference type="EMBL" id="KE651168">
    <property type="protein sequence ID" value="EEB09610.1"/>
    <property type="molecule type" value="Genomic_DNA"/>
</dbReference>
<name>B6K7V6_SCHJY</name>
<dbReference type="HOGENOM" id="CLU_042172_0_0_1"/>
<dbReference type="Gene3D" id="1.20.1250.20">
    <property type="entry name" value="MFS general substrate transporter like domains"/>
    <property type="match status" value="1"/>
</dbReference>
<proteinExistence type="predicted"/>
<feature type="transmembrane region" description="Helical" evidence="5">
    <location>
        <begin position="112"/>
        <end position="134"/>
    </location>
</feature>
<dbReference type="InterPro" id="IPR011701">
    <property type="entry name" value="MFS"/>
</dbReference>
<dbReference type="GO" id="GO:0022857">
    <property type="term" value="F:transmembrane transporter activity"/>
    <property type="evidence" value="ECO:0000318"/>
    <property type="project" value="GO_Central"/>
</dbReference>
<feature type="transmembrane region" description="Helical" evidence="5">
    <location>
        <begin position="369"/>
        <end position="387"/>
    </location>
</feature>
<evidence type="ECO:0000256" key="2">
    <source>
        <dbReference type="ARBA" id="ARBA00022692"/>
    </source>
</evidence>
<feature type="domain" description="Major facilitator superfamily (MFS) profile" evidence="6">
    <location>
        <begin position="77"/>
        <end position="485"/>
    </location>
</feature>
<evidence type="ECO:0000259" key="6">
    <source>
        <dbReference type="PROSITE" id="PS50850"/>
    </source>
</evidence>
<dbReference type="PANTHER" id="PTHR23510:SF76">
    <property type="entry name" value="MEMBRANE TRANSPORTER"/>
    <property type="match status" value="1"/>
</dbReference>
<accession>B6K7V6</accession>
<evidence type="ECO:0000313" key="7">
    <source>
        <dbReference type="EMBL" id="EEB09610.1"/>
    </source>
</evidence>
<reference evidence="7 8" key="1">
    <citation type="journal article" date="2011" name="Science">
        <title>Comparative functional genomics of the fission yeasts.</title>
        <authorList>
            <person name="Rhind N."/>
            <person name="Chen Z."/>
            <person name="Yassour M."/>
            <person name="Thompson D.A."/>
            <person name="Haas B.J."/>
            <person name="Habib N."/>
            <person name="Wapinski I."/>
            <person name="Roy S."/>
            <person name="Lin M.F."/>
            <person name="Heiman D.I."/>
            <person name="Young S.K."/>
            <person name="Furuya K."/>
            <person name="Guo Y."/>
            <person name="Pidoux A."/>
            <person name="Chen H.M."/>
            <person name="Robbertse B."/>
            <person name="Goldberg J.M."/>
            <person name="Aoki K."/>
            <person name="Bayne E.H."/>
            <person name="Berlin A.M."/>
            <person name="Desjardins C.A."/>
            <person name="Dobbs E."/>
            <person name="Dukaj L."/>
            <person name="Fan L."/>
            <person name="FitzGerald M.G."/>
            <person name="French C."/>
            <person name="Gujja S."/>
            <person name="Hansen K."/>
            <person name="Keifenheim D."/>
            <person name="Levin J.Z."/>
            <person name="Mosher R.A."/>
            <person name="Mueller C.A."/>
            <person name="Pfiffner J."/>
            <person name="Priest M."/>
            <person name="Russ C."/>
            <person name="Smialowska A."/>
            <person name="Swoboda P."/>
            <person name="Sykes S.M."/>
            <person name="Vaughn M."/>
            <person name="Vengrova S."/>
            <person name="Yoder R."/>
            <person name="Zeng Q."/>
            <person name="Allshire R."/>
            <person name="Baulcombe D."/>
            <person name="Birren B.W."/>
            <person name="Brown W."/>
            <person name="Ekwall K."/>
            <person name="Kellis M."/>
            <person name="Leatherwood J."/>
            <person name="Levin H."/>
            <person name="Margalit H."/>
            <person name="Martienssen R."/>
            <person name="Nieduszynski C.A."/>
            <person name="Spatafora J.W."/>
            <person name="Friedman N."/>
            <person name="Dalgaard J.Z."/>
            <person name="Baumann P."/>
            <person name="Niki H."/>
            <person name="Regev A."/>
            <person name="Nusbaum C."/>
        </authorList>
    </citation>
    <scope>NUCLEOTIDE SEQUENCE [LARGE SCALE GENOMIC DNA]</scope>
    <source>
        <strain evidence="8">yFS275 / FY16936</strain>
    </source>
</reference>
<feature type="transmembrane region" description="Helical" evidence="5">
    <location>
        <begin position="253"/>
        <end position="270"/>
    </location>
</feature>
<comment type="subcellular location">
    <subcellularLocation>
        <location evidence="1">Membrane</location>
        <topology evidence="1">Multi-pass membrane protein</topology>
    </subcellularLocation>
</comment>
<keyword evidence="8" id="KW-1185">Reference proteome</keyword>
<dbReference type="InterPro" id="IPR036259">
    <property type="entry name" value="MFS_trans_sf"/>
</dbReference>
<feature type="transmembrane region" description="Helical" evidence="5">
    <location>
        <begin position="78"/>
        <end position="100"/>
    </location>
</feature>
<feature type="transmembrane region" description="Helical" evidence="5">
    <location>
        <begin position="467"/>
        <end position="484"/>
    </location>
</feature>
<dbReference type="OMA" id="TSPAWIM"/>
<dbReference type="SUPFAM" id="SSF103473">
    <property type="entry name" value="MFS general substrate transporter"/>
    <property type="match status" value="1"/>
</dbReference>
<dbReference type="VEuPathDB" id="FungiDB:SJAG_04829"/>
<feature type="transmembrane region" description="Helical" evidence="5">
    <location>
        <begin position="399"/>
        <end position="420"/>
    </location>
</feature>
<evidence type="ECO:0000256" key="5">
    <source>
        <dbReference type="SAM" id="Phobius"/>
    </source>
</evidence>
<organism evidence="7 8">
    <name type="scientific">Schizosaccharomyces japonicus (strain yFS275 / FY16936)</name>
    <name type="common">Fission yeast</name>
    <dbReference type="NCBI Taxonomy" id="402676"/>
    <lineage>
        <taxon>Eukaryota</taxon>
        <taxon>Fungi</taxon>
        <taxon>Dikarya</taxon>
        <taxon>Ascomycota</taxon>
        <taxon>Taphrinomycotina</taxon>
        <taxon>Schizosaccharomycetes</taxon>
        <taxon>Schizosaccharomycetales</taxon>
        <taxon>Schizosaccharomycetaceae</taxon>
        <taxon>Schizosaccharomyces</taxon>
    </lineage>
</organism>
<protein>
    <submittedName>
        <fullName evidence="7">Membrane transporter</fullName>
    </submittedName>
</protein>
<dbReference type="RefSeq" id="XP_002175903.1">
    <property type="nucleotide sequence ID" value="XM_002175867.1"/>
</dbReference>
<keyword evidence="2 5" id="KW-0812">Transmembrane</keyword>
<dbReference type="eggNOG" id="KOG2325">
    <property type="taxonomic scope" value="Eukaryota"/>
</dbReference>
<sequence length="489" mass="54574">MHSSTSSSPVPSFTGEFDVPHNENGQRILKSKQYQGSDSVFFKIELNDLDKKKNDSVKELITVDPSEYEDVLPPKRSIALMFFNSFLSDVSFTIVIPVSAEYTRELGGSNSFSGLVVGIPTLISLIMLYPMLVFANPKFTNGYTLYKRPMICSCITNLIGHVCYALAYQANFLYLILIGRMFNGIAFTMFLYHKKYATDKLLVGYKRRTFLSGFNILAQTLGMMIGPSLGGFLAKHAQNSKSRIWSQYTAGTWVMFCIWCLYSLCLCTLFKEVTSSNATIPPSIVSEDSSQTNPLTVKQKILLAYMWYSAFISYFIISSYQASIPIYTEKFFNYSAFQSGNFLALSALIIAPFIFLGSVLSRWIEDRQIMLLGFVLGFAALLVDLILEAGKHNPVQTYFIMYTIAFYGFSLGSAPLISLLSKELQPKYHVTASIVVQVGVSLANTVGSIMGGSLWSITPVGLEAMDLGMTVVALIILAFVWKYIKQKLR</sequence>
<dbReference type="PANTHER" id="PTHR23510">
    <property type="entry name" value="INNER MEMBRANE TRANSPORT PROTEIN YAJR"/>
    <property type="match status" value="1"/>
</dbReference>
<dbReference type="AlphaFoldDB" id="B6K7V6"/>
<evidence type="ECO:0000313" key="8">
    <source>
        <dbReference type="Proteomes" id="UP000001744"/>
    </source>
</evidence>
<dbReference type="OrthoDB" id="2015447at2759"/>
<evidence type="ECO:0000256" key="3">
    <source>
        <dbReference type="ARBA" id="ARBA00022989"/>
    </source>
</evidence>
<feature type="transmembrane region" description="Helical" evidence="5">
    <location>
        <begin position="432"/>
        <end position="455"/>
    </location>
</feature>
<dbReference type="Pfam" id="PF07690">
    <property type="entry name" value="MFS_1"/>
    <property type="match status" value="1"/>
</dbReference>
<dbReference type="STRING" id="402676.B6K7V6"/>
<feature type="transmembrane region" description="Helical" evidence="5">
    <location>
        <begin position="302"/>
        <end position="322"/>
    </location>
</feature>
<evidence type="ECO:0000256" key="4">
    <source>
        <dbReference type="ARBA" id="ARBA00023136"/>
    </source>
</evidence>
<keyword evidence="3 5" id="KW-1133">Transmembrane helix</keyword>
<dbReference type="GeneID" id="7049408"/>
<evidence type="ECO:0000256" key="1">
    <source>
        <dbReference type="ARBA" id="ARBA00004141"/>
    </source>
</evidence>
<dbReference type="PROSITE" id="PS50850">
    <property type="entry name" value="MFS"/>
    <property type="match status" value="1"/>
</dbReference>
<gene>
    <name evidence="7" type="ORF">SJAG_04829</name>
</gene>
<keyword evidence="4 5" id="KW-0472">Membrane</keyword>
<feature type="transmembrane region" description="Helical" evidence="5">
    <location>
        <begin position="213"/>
        <end position="233"/>
    </location>
</feature>